<keyword evidence="4" id="KW-0633">Potassium transport</keyword>
<dbReference type="InterPro" id="IPR003445">
    <property type="entry name" value="Cat_transpt"/>
</dbReference>
<gene>
    <name evidence="11" type="ORF">H9702_08730</name>
</gene>
<feature type="transmembrane region" description="Helical" evidence="10">
    <location>
        <begin position="287"/>
        <end position="319"/>
    </location>
</feature>
<evidence type="ECO:0000256" key="3">
    <source>
        <dbReference type="ARBA" id="ARBA00022475"/>
    </source>
</evidence>
<keyword evidence="2" id="KW-0813">Transport</keyword>
<keyword evidence="9 10" id="KW-0472">Membrane</keyword>
<feature type="transmembrane region" description="Helical" evidence="10">
    <location>
        <begin position="81"/>
        <end position="105"/>
    </location>
</feature>
<keyword evidence="3" id="KW-1003">Cell membrane</keyword>
<dbReference type="GO" id="GO:0015379">
    <property type="term" value="F:potassium:chloride symporter activity"/>
    <property type="evidence" value="ECO:0007669"/>
    <property type="project" value="InterPro"/>
</dbReference>
<evidence type="ECO:0000256" key="5">
    <source>
        <dbReference type="ARBA" id="ARBA00022692"/>
    </source>
</evidence>
<evidence type="ECO:0000256" key="9">
    <source>
        <dbReference type="ARBA" id="ARBA00023136"/>
    </source>
</evidence>
<evidence type="ECO:0000256" key="2">
    <source>
        <dbReference type="ARBA" id="ARBA00022448"/>
    </source>
</evidence>
<feature type="transmembrane region" description="Helical" evidence="10">
    <location>
        <begin position="50"/>
        <end position="69"/>
    </location>
</feature>
<sequence>MSNILHRVKKLISNSSPPQLLSAGFAAVILIGALILMLPISVRDDATVSFIDALFTSTSAVCVTGLIAIDTADHFTVFGRTVVAALIQIGGLGVTCVGVTLILAAGKRIGLKARQLIKESWNVSTYGGLVKLVKSVLKLTLLFEGVGALLSFIVFVQDYPPMDALGIALFHSVAAFNNSGFDVLGGLQNLIPYQNDVLLNLVTAGLIIFGGIGFLVIMEVWRKRSFRKLTLHSKVVITVTGFLIVIGTIGLKLTEDITWLGAFFHSVSARTAGFSTYPLGTFTNAGLFILVILMFIGASPGSTGGGIKTSTIFVIFSAIRRTMKNGHCVAFKRRIEDKTIMQAFIVLIMSLFVVCLGTMLLCVAEPEYSFMQLLFECVSAFGTVGLSTGITSELGVIAKIILILTMFTGRLGVMTIATLGTFKEPGTAVYTSEDISIG</sequence>
<keyword evidence="8" id="KW-0406">Ion transport</keyword>
<feature type="transmembrane region" description="Helical" evidence="10">
    <location>
        <begin position="197"/>
        <end position="217"/>
    </location>
</feature>
<feature type="transmembrane region" description="Helical" evidence="10">
    <location>
        <begin position="136"/>
        <end position="156"/>
    </location>
</feature>
<evidence type="ECO:0000313" key="11">
    <source>
        <dbReference type="EMBL" id="HJC37194.1"/>
    </source>
</evidence>
<reference evidence="11" key="1">
    <citation type="journal article" date="2021" name="PeerJ">
        <title>Extensive microbial diversity within the chicken gut microbiome revealed by metagenomics and culture.</title>
        <authorList>
            <person name="Gilroy R."/>
            <person name="Ravi A."/>
            <person name="Getino M."/>
            <person name="Pursley I."/>
            <person name="Horton D.L."/>
            <person name="Alikhan N.F."/>
            <person name="Baker D."/>
            <person name="Gharbi K."/>
            <person name="Hall N."/>
            <person name="Watson M."/>
            <person name="Adriaenssens E.M."/>
            <person name="Foster-Nyarko E."/>
            <person name="Jarju S."/>
            <person name="Secka A."/>
            <person name="Antonio M."/>
            <person name="Oren A."/>
            <person name="Chaudhuri R.R."/>
            <person name="La Ragione R."/>
            <person name="Hildebrand F."/>
            <person name="Pallen M.J."/>
        </authorList>
    </citation>
    <scope>NUCLEOTIDE SEQUENCE</scope>
    <source>
        <strain evidence="11">CHK187-11901</strain>
    </source>
</reference>
<proteinExistence type="predicted"/>
<dbReference type="NCBIfam" id="TIGR00933">
    <property type="entry name" value="2a38"/>
    <property type="match status" value="1"/>
</dbReference>
<reference evidence="11" key="2">
    <citation type="submission" date="2021-04" db="EMBL/GenBank/DDBJ databases">
        <authorList>
            <person name="Gilroy R."/>
        </authorList>
    </citation>
    <scope>NUCLEOTIDE SEQUENCE</scope>
    <source>
        <strain evidence="11">CHK187-11901</strain>
    </source>
</reference>
<evidence type="ECO:0000256" key="7">
    <source>
        <dbReference type="ARBA" id="ARBA00022989"/>
    </source>
</evidence>
<dbReference type="PANTHER" id="PTHR32024:SF1">
    <property type="entry name" value="KTR SYSTEM POTASSIUM UPTAKE PROTEIN B"/>
    <property type="match status" value="1"/>
</dbReference>
<evidence type="ECO:0000256" key="8">
    <source>
        <dbReference type="ARBA" id="ARBA00023065"/>
    </source>
</evidence>
<organism evidence="11 12">
    <name type="scientific">Candidatus Merdibacter merdavium</name>
    <dbReference type="NCBI Taxonomy" id="2838692"/>
    <lineage>
        <taxon>Bacteria</taxon>
        <taxon>Bacillati</taxon>
        <taxon>Bacillota</taxon>
        <taxon>Erysipelotrichia</taxon>
        <taxon>Erysipelotrichales</taxon>
        <taxon>Erysipelotrichaceae</taxon>
        <taxon>Merdibacter</taxon>
    </lineage>
</organism>
<dbReference type="AlphaFoldDB" id="A0A9D2NUH3"/>
<keyword evidence="6" id="KW-0630">Potassium</keyword>
<evidence type="ECO:0000256" key="10">
    <source>
        <dbReference type="SAM" id="Phobius"/>
    </source>
</evidence>
<keyword evidence="7 10" id="KW-1133">Transmembrane helix</keyword>
<dbReference type="EMBL" id="DWWM01000056">
    <property type="protein sequence ID" value="HJC37194.1"/>
    <property type="molecule type" value="Genomic_DNA"/>
</dbReference>
<evidence type="ECO:0000256" key="1">
    <source>
        <dbReference type="ARBA" id="ARBA00004651"/>
    </source>
</evidence>
<feature type="transmembrane region" description="Helical" evidence="10">
    <location>
        <begin position="340"/>
        <end position="364"/>
    </location>
</feature>
<evidence type="ECO:0000256" key="6">
    <source>
        <dbReference type="ARBA" id="ARBA00022958"/>
    </source>
</evidence>
<dbReference type="Pfam" id="PF02386">
    <property type="entry name" value="TrkH"/>
    <property type="match status" value="2"/>
</dbReference>
<name>A0A9D2NUH3_9FIRM</name>
<keyword evidence="5 10" id="KW-0812">Transmembrane</keyword>
<dbReference type="InterPro" id="IPR004772">
    <property type="entry name" value="TrkH"/>
</dbReference>
<feature type="transmembrane region" description="Helical" evidence="10">
    <location>
        <begin position="20"/>
        <end position="38"/>
    </location>
</feature>
<dbReference type="GO" id="GO:0005886">
    <property type="term" value="C:plasma membrane"/>
    <property type="evidence" value="ECO:0007669"/>
    <property type="project" value="UniProtKB-SubCell"/>
</dbReference>
<comment type="caution">
    <text evidence="11">The sequence shown here is derived from an EMBL/GenBank/DDBJ whole genome shotgun (WGS) entry which is preliminary data.</text>
</comment>
<dbReference type="PANTHER" id="PTHR32024">
    <property type="entry name" value="TRK SYSTEM POTASSIUM UPTAKE PROTEIN TRKG-RELATED"/>
    <property type="match status" value="1"/>
</dbReference>
<protein>
    <submittedName>
        <fullName evidence="11">TrkH family potassium uptake protein</fullName>
    </submittedName>
</protein>
<evidence type="ECO:0000313" key="12">
    <source>
        <dbReference type="Proteomes" id="UP000823896"/>
    </source>
</evidence>
<accession>A0A9D2NUH3</accession>
<evidence type="ECO:0000256" key="4">
    <source>
        <dbReference type="ARBA" id="ARBA00022538"/>
    </source>
</evidence>
<comment type="subcellular location">
    <subcellularLocation>
        <location evidence="1">Cell membrane</location>
        <topology evidence="1">Multi-pass membrane protein</topology>
    </subcellularLocation>
</comment>
<dbReference type="Proteomes" id="UP000823896">
    <property type="component" value="Unassembled WGS sequence"/>
</dbReference>
<feature type="transmembrane region" description="Helical" evidence="10">
    <location>
        <begin position="229"/>
        <end position="251"/>
    </location>
</feature>